<dbReference type="PANTHER" id="PTHR45947">
    <property type="entry name" value="SULFOQUINOVOSYL TRANSFERASE SQD2"/>
    <property type="match status" value="1"/>
</dbReference>
<dbReference type="Pfam" id="PF00534">
    <property type="entry name" value="Glycos_transf_1"/>
    <property type="match status" value="1"/>
</dbReference>
<keyword evidence="3" id="KW-0328">Glycosyltransferase</keyword>
<dbReference type="InterPro" id="IPR050194">
    <property type="entry name" value="Glycosyltransferase_grp1"/>
</dbReference>
<sequence length="352" mass="38660">MRILILANAQSVHFHRWLIALTASGHEVHVATAEPRAIEGVTVHTLPRYRYQLLRLILSAGPLRRLVAKLKPDIVHAYYLLDYGFMAAFAGIKPLVVTAMGSDVLRGLDVSYRRRFLAGYACRRADYVLTRAEHMNETVRRLGAGGPVEAVPNGIETRVFAFGGARNSVPRVLCTRAFRPVYNIMAFILAIAILKRSGKRADFILVGDGTDRPEIEAAIEREGLEDCVTLVGALAHDALPAYYASCDIYVSPSLSDGNSVSLMEALAGGCYPVVSDIPANRAWIVNGENGKLFAPTDPQDLARKLGEAIDGIETFDEIRRMNRDKVVEQADFDSCLSKVLDVYGSVRAGRRT</sequence>
<evidence type="ECO:0000313" key="4">
    <source>
        <dbReference type="Proteomes" id="UP000494272"/>
    </source>
</evidence>
<feature type="domain" description="Glycosyltransferase subfamily 4-like N-terminal" evidence="2">
    <location>
        <begin position="2"/>
        <end position="130"/>
    </location>
</feature>
<gene>
    <name evidence="3" type="primary">gtfA</name>
    <name evidence="3" type="ORF">LMG26841_04341</name>
</gene>
<dbReference type="Gene3D" id="3.40.50.2000">
    <property type="entry name" value="Glycogen Phosphorylase B"/>
    <property type="match status" value="2"/>
</dbReference>
<evidence type="ECO:0000313" key="3">
    <source>
        <dbReference type="EMBL" id="CAB3898271.1"/>
    </source>
</evidence>
<dbReference type="GeneID" id="94357885"/>
<evidence type="ECO:0000259" key="1">
    <source>
        <dbReference type="Pfam" id="PF00534"/>
    </source>
</evidence>
<dbReference type="InterPro" id="IPR001296">
    <property type="entry name" value="Glyco_trans_1"/>
</dbReference>
<organism evidence="3 4">
    <name type="scientific">Achromobacter dolens</name>
    <dbReference type="NCBI Taxonomy" id="1287738"/>
    <lineage>
        <taxon>Bacteria</taxon>
        <taxon>Pseudomonadati</taxon>
        <taxon>Pseudomonadota</taxon>
        <taxon>Betaproteobacteria</taxon>
        <taxon>Burkholderiales</taxon>
        <taxon>Alcaligenaceae</taxon>
        <taxon>Achromobacter</taxon>
    </lineage>
</organism>
<dbReference type="GO" id="GO:0016757">
    <property type="term" value="F:glycosyltransferase activity"/>
    <property type="evidence" value="ECO:0007669"/>
    <property type="project" value="UniProtKB-KW"/>
</dbReference>
<reference evidence="3 4" key="1">
    <citation type="submission" date="2020-04" db="EMBL/GenBank/DDBJ databases">
        <authorList>
            <person name="De Canck E."/>
        </authorList>
    </citation>
    <scope>NUCLEOTIDE SEQUENCE [LARGE SCALE GENOMIC DNA]</scope>
    <source>
        <strain evidence="3 4">LMG 26841</strain>
    </source>
</reference>
<dbReference type="SUPFAM" id="SSF53756">
    <property type="entry name" value="UDP-Glycosyltransferase/glycogen phosphorylase"/>
    <property type="match status" value="1"/>
</dbReference>
<keyword evidence="4" id="KW-1185">Reference proteome</keyword>
<dbReference type="Pfam" id="PF13477">
    <property type="entry name" value="Glyco_trans_4_2"/>
    <property type="match status" value="1"/>
</dbReference>
<dbReference type="InterPro" id="IPR028098">
    <property type="entry name" value="Glyco_trans_4-like_N"/>
</dbReference>
<keyword evidence="3" id="KW-0808">Transferase</keyword>
<proteinExistence type="predicted"/>
<accession>A0A6S7E6X2</accession>
<dbReference type="EC" id="2.4.1.-" evidence="3"/>
<dbReference type="AlphaFoldDB" id="A0A6S7E6X2"/>
<evidence type="ECO:0000259" key="2">
    <source>
        <dbReference type="Pfam" id="PF13477"/>
    </source>
</evidence>
<protein>
    <submittedName>
        <fullName evidence="3">UDP-N-acetylglucosamine--peptide N-acetylglucosaminyltransferase GtfA subunit</fullName>
        <ecNumber evidence="3">2.4.1.-</ecNumber>
    </submittedName>
</protein>
<name>A0A6S7E6X2_9BURK</name>
<dbReference type="RefSeq" id="WP_175167929.1">
    <property type="nucleotide sequence ID" value="NZ_CADIKW010000010.1"/>
</dbReference>
<dbReference type="PANTHER" id="PTHR45947:SF3">
    <property type="entry name" value="SULFOQUINOVOSYL TRANSFERASE SQD2"/>
    <property type="match status" value="1"/>
</dbReference>
<feature type="domain" description="Glycosyl transferase family 1" evidence="1">
    <location>
        <begin position="168"/>
        <end position="311"/>
    </location>
</feature>
<dbReference type="Proteomes" id="UP000494272">
    <property type="component" value="Unassembled WGS sequence"/>
</dbReference>
<dbReference type="EMBL" id="CADIKW010000010">
    <property type="protein sequence ID" value="CAB3898271.1"/>
    <property type="molecule type" value="Genomic_DNA"/>
</dbReference>